<name>A0ABD0KG66_9CAEN</name>
<protein>
    <submittedName>
        <fullName evidence="1">Uncharacterized protein</fullName>
    </submittedName>
</protein>
<dbReference type="Proteomes" id="UP001519460">
    <property type="component" value="Unassembled WGS sequence"/>
</dbReference>
<evidence type="ECO:0000313" key="2">
    <source>
        <dbReference type="Proteomes" id="UP001519460"/>
    </source>
</evidence>
<comment type="caution">
    <text evidence="1">The sequence shown here is derived from an EMBL/GenBank/DDBJ whole genome shotgun (WGS) entry which is preliminary data.</text>
</comment>
<gene>
    <name evidence="1" type="ORF">BaRGS_00022556</name>
</gene>
<reference evidence="1 2" key="1">
    <citation type="journal article" date="2023" name="Sci. Data">
        <title>Genome assembly of the Korean intertidal mud-creeper Batillaria attramentaria.</title>
        <authorList>
            <person name="Patra A.K."/>
            <person name="Ho P.T."/>
            <person name="Jun S."/>
            <person name="Lee S.J."/>
            <person name="Kim Y."/>
            <person name="Won Y.J."/>
        </authorList>
    </citation>
    <scope>NUCLEOTIDE SEQUENCE [LARGE SCALE GENOMIC DNA]</scope>
    <source>
        <strain evidence="1">Wonlab-2016</strain>
    </source>
</reference>
<sequence>MATSYCPLLSAVADLQQIAADPILGVESHSLSVEMKLFTKCPYGEWPLLYADGETGSAAVSVLRKAATAGHLTAPECLAGIHDTPRLKLVTQMWCHYQQGTGHFVYCPVCAEPTFYSEH</sequence>
<dbReference type="AlphaFoldDB" id="A0ABD0KG66"/>
<keyword evidence="2" id="KW-1185">Reference proteome</keyword>
<evidence type="ECO:0000313" key="1">
    <source>
        <dbReference type="EMBL" id="KAK7486233.1"/>
    </source>
</evidence>
<accession>A0ABD0KG66</accession>
<proteinExistence type="predicted"/>
<dbReference type="EMBL" id="JACVVK020000182">
    <property type="protein sequence ID" value="KAK7486233.1"/>
    <property type="molecule type" value="Genomic_DNA"/>
</dbReference>
<organism evidence="1 2">
    <name type="scientific">Batillaria attramentaria</name>
    <dbReference type="NCBI Taxonomy" id="370345"/>
    <lineage>
        <taxon>Eukaryota</taxon>
        <taxon>Metazoa</taxon>
        <taxon>Spiralia</taxon>
        <taxon>Lophotrochozoa</taxon>
        <taxon>Mollusca</taxon>
        <taxon>Gastropoda</taxon>
        <taxon>Caenogastropoda</taxon>
        <taxon>Sorbeoconcha</taxon>
        <taxon>Cerithioidea</taxon>
        <taxon>Batillariidae</taxon>
        <taxon>Batillaria</taxon>
    </lineage>
</organism>